<name>A0ACD5XJQ5_AVESA</name>
<sequence length="494" mass="55428">MDLKRVLDVVEEEVVVDGDEEELASPDAKRRRTLLHSSSMQEAIGAQYMQKHLPKLEPFLRRVVQEEVHNVLIRHIDSANRLPLQLKTNSKRYKLQFQGNLPQTLFTGNRVEAENKQPLRIVLTDAASNQAITSGSLSSMKVELLVLDGDFNADERLEHTEKEFSVSIVFEREGKRPLLSGEVVIVLEKGVASVRDISFTDNSSWIRSRKFRLGARMSRASSIEERVQEAVSNPFLVKDHRGEVYKKHHPPALADDVWRLEKIGKDGVFHKKLADFGIHTVQDFLRNLVIDQYGLRGLLGSGMSNKMWESTVEHARECVLDDKLYSYSSGHGIILLFNCIHEIIGVVVGSNCFSMNALTATQKALVVKLQQDAYKFPNRIMEFKVQSQSAEQSTTAAQAPPAPTMPQIPGLPQGEPNPQQYHGLLNPLPLNEALEDVLQGTTGNSSHHHHHHHHQHSEPWITTGFDARDPFDMLQFSGSSQPCGLLLSSTGSRL</sequence>
<evidence type="ECO:0000313" key="1">
    <source>
        <dbReference type="EnsemblPlants" id="AVESA.00010b.r2.5AG0804660.1.CDS"/>
    </source>
</evidence>
<dbReference type="EnsemblPlants" id="AVESA.00010b.r2.5AG0804660.1">
    <property type="protein sequence ID" value="AVESA.00010b.r2.5AG0804660.1.CDS"/>
    <property type="gene ID" value="AVESA.00010b.r2.5AG0804660"/>
</dbReference>
<accession>A0ACD5XJQ5</accession>
<proteinExistence type="predicted"/>
<dbReference type="Proteomes" id="UP001732700">
    <property type="component" value="Chromosome 5A"/>
</dbReference>
<evidence type="ECO:0000313" key="2">
    <source>
        <dbReference type="Proteomes" id="UP001732700"/>
    </source>
</evidence>
<reference evidence="1" key="2">
    <citation type="submission" date="2025-09" db="UniProtKB">
        <authorList>
            <consortium name="EnsemblPlants"/>
        </authorList>
    </citation>
    <scope>IDENTIFICATION</scope>
</reference>
<keyword evidence="2" id="KW-1185">Reference proteome</keyword>
<organism evidence="1 2">
    <name type="scientific">Avena sativa</name>
    <name type="common">Oat</name>
    <dbReference type="NCBI Taxonomy" id="4498"/>
    <lineage>
        <taxon>Eukaryota</taxon>
        <taxon>Viridiplantae</taxon>
        <taxon>Streptophyta</taxon>
        <taxon>Embryophyta</taxon>
        <taxon>Tracheophyta</taxon>
        <taxon>Spermatophyta</taxon>
        <taxon>Magnoliopsida</taxon>
        <taxon>Liliopsida</taxon>
        <taxon>Poales</taxon>
        <taxon>Poaceae</taxon>
        <taxon>BOP clade</taxon>
        <taxon>Pooideae</taxon>
        <taxon>Poodae</taxon>
        <taxon>Poeae</taxon>
        <taxon>Poeae Chloroplast Group 1 (Aveneae type)</taxon>
        <taxon>Aveninae</taxon>
        <taxon>Avena</taxon>
    </lineage>
</organism>
<reference evidence="1" key="1">
    <citation type="submission" date="2021-05" db="EMBL/GenBank/DDBJ databases">
        <authorList>
            <person name="Scholz U."/>
            <person name="Mascher M."/>
            <person name="Fiebig A."/>
        </authorList>
    </citation>
    <scope>NUCLEOTIDE SEQUENCE [LARGE SCALE GENOMIC DNA]</scope>
</reference>
<protein>
    <submittedName>
        <fullName evidence="1">Uncharacterized protein</fullName>
    </submittedName>
</protein>